<evidence type="ECO:0000313" key="3">
    <source>
        <dbReference type="Proteomes" id="UP001066276"/>
    </source>
</evidence>
<comment type="caution">
    <text evidence="2">The sequence shown here is derived from an EMBL/GenBank/DDBJ whole genome shotgun (WGS) entry which is preliminary data.</text>
</comment>
<evidence type="ECO:0000256" key="1">
    <source>
        <dbReference type="SAM" id="Coils"/>
    </source>
</evidence>
<dbReference type="Proteomes" id="UP001066276">
    <property type="component" value="Chromosome 5"/>
</dbReference>
<accession>A0AAV7S279</accession>
<sequence length="123" mass="13905">MARMSQRIDEQAECLDMAERRITDIKDKWAASAKTERQLEKSISALQAKVKELEGHSQWNHLCIISLVESSAIGKMESSVEHLLIELLGCETFSDIFWSRGLIIRWLHGSCRGPALAPPLRDS</sequence>
<protein>
    <submittedName>
        <fullName evidence="2">Uncharacterized protein</fullName>
    </submittedName>
</protein>
<organism evidence="2 3">
    <name type="scientific">Pleurodeles waltl</name>
    <name type="common">Iberian ribbed newt</name>
    <dbReference type="NCBI Taxonomy" id="8319"/>
    <lineage>
        <taxon>Eukaryota</taxon>
        <taxon>Metazoa</taxon>
        <taxon>Chordata</taxon>
        <taxon>Craniata</taxon>
        <taxon>Vertebrata</taxon>
        <taxon>Euteleostomi</taxon>
        <taxon>Amphibia</taxon>
        <taxon>Batrachia</taxon>
        <taxon>Caudata</taxon>
        <taxon>Salamandroidea</taxon>
        <taxon>Salamandridae</taxon>
        <taxon>Pleurodelinae</taxon>
        <taxon>Pleurodeles</taxon>
    </lineage>
</organism>
<feature type="coiled-coil region" evidence="1">
    <location>
        <begin position="1"/>
        <end position="56"/>
    </location>
</feature>
<gene>
    <name evidence="2" type="ORF">NDU88_009858</name>
</gene>
<keyword evidence="1" id="KW-0175">Coiled coil</keyword>
<evidence type="ECO:0000313" key="2">
    <source>
        <dbReference type="EMBL" id="KAJ1157143.1"/>
    </source>
</evidence>
<proteinExistence type="predicted"/>
<reference evidence="2" key="1">
    <citation type="journal article" date="2022" name="bioRxiv">
        <title>Sequencing and chromosome-scale assembly of the giantPleurodeles waltlgenome.</title>
        <authorList>
            <person name="Brown T."/>
            <person name="Elewa A."/>
            <person name="Iarovenko S."/>
            <person name="Subramanian E."/>
            <person name="Araus A.J."/>
            <person name="Petzold A."/>
            <person name="Susuki M."/>
            <person name="Suzuki K.-i.T."/>
            <person name="Hayashi T."/>
            <person name="Toyoda A."/>
            <person name="Oliveira C."/>
            <person name="Osipova E."/>
            <person name="Leigh N.D."/>
            <person name="Simon A."/>
            <person name="Yun M.H."/>
        </authorList>
    </citation>
    <scope>NUCLEOTIDE SEQUENCE</scope>
    <source>
        <strain evidence="2">20211129_DDA</strain>
        <tissue evidence="2">Liver</tissue>
    </source>
</reference>
<dbReference type="EMBL" id="JANPWB010000009">
    <property type="protein sequence ID" value="KAJ1157143.1"/>
    <property type="molecule type" value="Genomic_DNA"/>
</dbReference>
<name>A0AAV7S279_PLEWA</name>
<keyword evidence="3" id="KW-1185">Reference proteome</keyword>
<dbReference type="AlphaFoldDB" id="A0AAV7S279"/>